<evidence type="ECO:0000313" key="1">
    <source>
        <dbReference type="EMBL" id="TGE27094.1"/>
    </source>
</evidence>
<keyword evidence="2" id="KW-1185">Reference proteome</keyword>
<gene>
    <name evidence="1" type="ORF">E5K02_11870</name>
</gene>
<comment type="caution">
    <text evidence="1">The sequence shown here is derived from an EMBL/GenBank/DDBJ whole genome shotgun (WGS) entry which is preliminary data.</text>
</comment>
<dbReference type="RefSeq" id="WP_135395020.1">
    <property type="nucleotide sequence ID" value="NZ_SRMB01000002.1"/>
</dbReference>
<dbReference type="EMBL" id="SRMB01000002">
    <property type="protein sequence ID" value="TGE27094.1"/>
    <property type="molecule type" value="Genomic_DNA"/>
</dbReference>
<dbReference type="OrthoDB" id="962781at2"/>
<accession>A0A4Z0QBN7</accession>
<evidence type="ECO:0000313" key="2">
    <source>
        <dbReference type="Proteomes" id="UP000298471"/>
    </source>
</evidence>
<organism evidence="1 2">
    <name type="scientific">Hymenobacter metallicola</name>
    <dbReference type="NCBI Taxonomy" id="2563114"/>
    <lineage>
        <taxon>Bacteria</taxon>
        <taxon>Pseudomonadati</taxon>
        <taxon>Bacteroidota</taxon>
        <taxon>Cytophagia</taxon>
        <taxon>Cytophagales</taxon>
        <taxon>Hymenobacteraceae</taxon>
        <taxon>Hymenobacter</taxon>
    </lineage>
</organism>
<dbReference type="Proteomes" id="UP000298471">
    <property type="component" value="Unassembled WGS sequence"/>
</dbReference>
<name>A0A4Z0QBN7_9BACT</name>
<sequence length="221" mass="24234">MTGKQEKDNVEAKKLHILAEVVAGGIGSLPCTVFYDASTPFMRKTIPLLFLLLPLTGACKKDTPAATIDFGPGEGIFYRDRQNYPMGKGDASDWVSDGQWQAQEKSLFSLDVPVNLDGPQAGGISYLSYFPNPVAPGGKGNFNLGNSLHGATANLIWVNKNYKIISNRKFPIAAGSGLVVQDSFPESTFPREHKYRLYYVLYKPDGTLVYKGHGDVFVHQQ</sequence>
<protein>
    <submittedName>
        <fullName evidence="1">Uncharacterized protein</fullName>
    </submittedName>
</protein>
<proteinExistence type="predicted"/>
<reference evidence="1 2" key="1">
    <citation type="submission" date="2019-04" db="EMBL/GenBank/DDBJ databases">
        <authorList>
            <person name="Feng G."/>
            <person name="Zhang J."/>
            <person name="Zhu H."/>
        </authorList>
    </citation>
    <scope>NUCLEOTIDE SEQUENCE [LARGE SCALE GENOMIC DNA]</scope>
    <source>
        <strain evidence="1 2">9PBR-1</strain>
    </source>
</reference>
<dbReference type="AlphaFoldDB" id="A0A4Z0QBN7"/>